<evidence type="ECO:0000256" key="6">
    <source>
        <dbReference type="ARBA" id="ARBA00022723"/>
    </source>
</evidence>
<dbReference type="GO" id="GO:0008270">
    <property type="term" value="F:zinc ion binding"/>
    <property type="evidence" value="ECO:0007669"/>
    <property type="project" value="InterPro"/>
</dbReference>
<comment type="pathway">
    <text evidence="2">Nitrogen metabolism; (S)-allantoin degradation; allantoate from (S)-allantoin: step 1/1.</text>
</comment>
<gene>
    <name evidence="11" type="primary">DAL1</name>
    <name evidence="11" type="ORF">H4R34_002215</name>
</gene>
<dbReference type="InterPro" id="IPR002195">
    <property type="entry name" value="Dihydroorotase_CS"/>
</dbReference>
<dbReference type="Pfam" id="PF01979">
    <property type="entry name" value="Amidohydro_1"/>
    <property type="match status" value="1"/>
</dbReference>
<comment type="similarity">
    <text evidence="3">Belongs to the metallo-dependent hydrolases superfamily. Allantoinase family.</text>
</comment>
<evidence type="ECO:0000256" key="2">
    <source>
        <dbReference type="ARBA" id="ARBA00004968"/>
    </source>
</evidence>
<evidence type="ECO:0000259" key="10">
    <source>
        <dbReference type="Pfam" id="PF01979"/>
    </source>
</evidence>
<comment type="caution">
    <text evidence="11">The sequence shown here is derived from an EMBL/GenBank/DDBJ whole genome shotgun (WGS) entry which is preliminary data.</text>
</comment>
<dbReference type="GO" id="GO:0000256">
    <property type="term" value="P:allantoin catabolic process"/>
    <property type="evidence" value="ECO:0007669"/>
    <property type="project" value="InterPro"/>
</dbReference>
<evidence type="ECO:0000256" key="7">
    <source>
        <dbReference type="ARBA" id="ARBA00022801"/>
    </source>
</evidence>
<keyword evidence="12" id="KW-1185">Reference proteome</keyword>
<keyword evidence="9" id="KW-0472">Membrane</keyword>
<reference evidence="11" key="1">
    <citation type="submission" date="2022-07" db="EMBL/GenBank/DDBJ databases">
        <title>Phylogenomic reconstructions and comparative analyses of Kickxellomycotina fungi.</title>
        <authorList>
            <person name="Reynolds N.K."/>
            <person name="Stajich J.E."/>
            <person name="Barry K."/>
            <person name="Grigoriev I.V."/>
            <person name="Crous P."/>
            <person name="Smith M.E."/>
        </authorList>
    </citation>
    <scope>NUCLEOTIDE SEQUENCE</scope>
    <source>
        <strain evidence="11">RSA 567</strain>
    </source>
</reference>
<dbReference type="Proteomes" id="UP001151582">
    <property type="component" value="Unassembled WGS sequence"/>
</dbReference>
<feature type="domain" description="Amidohydrolase-related" evidence="10">
    <location>
        <begin position="91"/>
        <end position="447"/>
    </location>
</feature>
<dbReference type="InterPro" id="IPR017593">
    <property type="entry name" value="Allantoinase"/>
</dbReference>
<keyword evidence="9" id="KW-0812">Transmembrane</keyword>
<evidence type="ECO:0000256" key="9">
    <source>
        <dbReference type="SAM" id="Phobius"/>
    </source>
</evidence>
<sequence>MDWSALPATLIITGRHVWQSSAQTQPGPCTFVICDGIIQRAIGKHLVLDERDDCILLGQLLASEHDASGGGGTDLLSLADPVGYWDADGSVVMPGIIDAHVHVNQPGRTLWEGMATATQAAAVGGCTTIVDMPLNSIPPTTTVANAQAKLDSVRDNCWVDVALWGGLVPDNHGELKPLLDFGVRGFKGFLIDSGVDEFPMVTGCEVAKAMDILKDQPAPLLFHAEMTPCACSKPVPLHDERRHGNDHASMSDVQDYCTFLASRPPEMETAAIEAVISWLRQHPGIRGHIVHLSTASALPLIRKAKAQGINVTVETCFHYLCLAADTVPRGATQYKCCPPIRDEANREQLWAALASGDIDFVVSDHSPSTPALKCLDNGDFMAAWGGIAGVQFGLMLLWTEMRRRKLPFTQLLQWLCERPAQHIQLEARKGRLLPGFDADLVLWDPDVEHKVTTHAIK</sequence>
<organism evidence="11 12">
    <name type="scientific">Dimargaris verticillata</name>
    <dbReference type="NCBI Taxonomy" id="2761393"/>
    <lineage>
        <taxon>Eukaryota</taxon>
        <taxon>Fungi</taxon>
        <taxon>Fungi incertae sedis</taxon>
        <taxon>Zoopagomycota</taxon>
        <taxon>Kickxellomycotina</taxon>
        <taxon>Dimargaritomycetes</taxon>
        <taxon>Dimargaritales</taxon>
        <taxon>Dimargaritaceae</taxon>
        <taxon>Dimargaris</taxon>
    </lineage>
</organism>
<proteinExistence type="inferred from homology"/>
<comment type="subunit">
    <text evidence="4">Homotetramer.</text>
</comment>
<dbReference type="InterPro" id="IPR006680">
    <property type="entry name" value="Amidohydro-rel"/>
</dbReference>
<dbReference type="InterPro" id="IPR032466">
    <property type="entry name" value="Metal_Hydrolase"/>
</dbReference>
<dbReference type="PROSITE" id="PS01137">
    <property type="entry name" value="TATD_1"/>
    <property type="match status" value="1"/>
</dbReference>
<name>A0A9W8B8H8_9FUNG</name>
<evidence type="ECO:0000256" key="8">
    <source>
        <dbReference type="ARBA" id="ARBA00022833"/>
    </source>
</evidence>
<dbReference type="InterPro" id="IPR050138">
    <property type="entry name" value="DHOase/Allantoinase_Hydrolase"/>
</dbReference>
<keyword evidence="8" id="KW-0862">Zinc</keyword>
<dbReference type="GO" id="GO:0004038">
    <property type="term" value="F:allantoinase activity"/>
    <property type="evidence" value="ECO:0007669"/>
    <property type="project" value="UniProtKB-EC"/>
</dbReference>
<evidence type="ECO:0000313" key="11">
    <source>
        <dbReference type="EMBL" id="KAJ1981073.1"/>
    </source>
</evidence>
<dbReference type="GO" id="GO:0050897">
    <property type="term" value="F:cobalt ion binding"/>
    <property type="evidence" value="ECO:0007669"/>
    <property type="project" value="InterPro"/>
</dbReference>
<dbReference type="PROSITE" id="PS00482">
    <property type="entry name" value="DIHYDROOROTASE_1"/>
    <property type="match status" value="1"/>
</dbReference>
<dbReference type="EMBL" id="JANBQB010000139">
    <property type="protein sequence ID" value="KAJ1981073.1"/>
    <property type="molecule type" value="Genomic_DNA"/>
</dbReference>
<dbReference type="GO" id="GO:0006145">
    <property type="term" value="P:purine nucleobase catabolic process"/>
    <property type="evidence" value="ECO:0007669"/>
    <property type="project" value="TreeGrafter"/>
</dbReference>
<dbReference type="PANTHER" id="PTHR43668">
    <property type="entry name" value="ALLANTOINASE"/>
    <property type="match status" value="1"/>
</dbReference>
<dbReference type="FunFam" id="3.20.20.140:FF:000181">
    <property type="entry name" value="Allantoinase"/>
    <property type="match status" value="1"/>
</dbReference>
<dbReference type="InterPro" id="IPR018228">
    <property type="entry name" value="DNase_TatD-rel_CS"/>
</dbReference>
<keyword evidence="9" id="KW-1133">Transmembrane helix</keyword>
<dbReference type="InterPro" id="IPR011059">
    <property type="entry name" value="Metal-dep_hydrolase_composite"/>
</dbReference>
<feature type="transmembrane region" description="Helical" evidence="9">
    <location>
        <begin position="380"/>
        <end position="398"/>
    </location>
</feature>
<evidence type="ECO:0000256" key="4">
    <source>
        <dbReference type="ARBA" id="ARBA00011881"/>
    </source>
</evidence>
<dbReference type="EC" id="3.5.2.5" evidence="5"/>
<dbReference type="OrthoDB" id="1924787at2759"/>
<evidence type="ECO:0000256" key="1">
    <source>
        <dbReference type="ARBA" id="ARBA00001947"/>
    </source>
</evidence>
<dbReference type="PANTHER" id="PTHR43668:SF2">
    <property type="entry name" value="ALLANTOINASE"/>
    <property type="match status" value="1"/>
</dbReference>
<protein>
    <recommendedName>
        <fullName evidence="5">allantoinase</fullName>
        <ecNumber evidence="5">3.5.2.5</ecNumber>
    </recommendedName>
</protein>
<evidence type="ECO:0000256" key="3">
    <source>
        <dbReference type="ARBA" id="ARBA00010368"/>
    </source>
</evidence>
<evidence type="ECO:0000313" key="12">
    <source>
        <dbReference type="Proteomes" id="UP001151582"/>
    </source>
</evidence>
<dbReference type="Gene3D" id="3.20.20.140">
    <property type="entry name" value="Metal-dependent hydrolases"/>
    <property type="match status" value="1"/>
</dbReference>
<dbReference type="AlphaFoldDB" id="A0A9W8B8H8"/>
<keyword evidence="7 11" id="KW-0378">Hydrolase</keyword>
<dbReference type="NCBIfam" id="TIGR03178">
    <property type="entry name" value="allantoinase"/>
    <property type="match status" value="1"/>
</dbReference>
<evidence type="ECO:0000256" key="5">
    <source>
        <dbReference type="ARBA" id="ARBA00012863"/>
    </source>
</evidence>
<dbReference type="SUPFAM" id="SSF51556">
    <property type="entry name" value="Metallo-dependent hydrolases"/>
    <property type="match status" value="1"/>
</dbReference>
<comment type="cofactor">
    <cofactor evidence="1">
        <name>Zn(2+)</name>
        <dbReference type="ChEBI" id="CHEBI:29105"/>
    </cofactor>
</comment>
<dbReference type="GO" id="GO:0005737">
    <property type="term" value="C:cytoplasm"/>
    <property type="evidence" value="ECO:0007669"/>
    <property type="project" value="TreeGrafter"/>
</dbReference>
<dbReference type="SUPFAM" id="SSF51338">
    <property type="entry name" value="Composite domain of metallo-dependent hydrolases"/>
    <property type="match status" value="1"/>
</dbReference>
<keyword evidence="6" id="KW-0479">Metal-binding</keyword>
<accession>A0A9W8B8H8</accession>